<evidence type="ECO:0000313" key="2">
    <source>
        <dbReference type="EMBL" id="KKN09381.1"/>
    </source>
</evidence>
<name>A0A0F9Q849_9ZZZZ</name>
<gene>
    <name evidence="2" type="ORF">LCGC14_1047120</name>
</gene>
<feature type="non-terminal residue" evidence="2">
    <location>
        <position position="89"/>
    </location>
</feature>
<keyword evidence="1" id="KW-1133">Transmembrane helix</keyword>
<proteinExistence type="predicted"/>
<comment type="caution">
    <text evidence="2">The sequence shown here is derived from an EMBL/GenBank/DDBJ whole genome shotgun (WGS) entry which is preliminary data.</text>
</comment>
<feature type="transmembrane region" description="Helical" evidence="1">
    <location>
        <begin position="28"/>
        <end position="52"/>
    </location>
</feature>
<dbReference type="EMBL" id="LAZR01004354">
    <property type="protein sequence ID" value="KKN09381.1"/>
    <property type="molecule type" value="Genomic_DNA"/>
</dbReference>
<feature type="transmembrane region" description="Helical" evidence="1">
    <location>
        <begin position="64"/>
        <end position="88"/>
    </location>
</feature>
<accession>A0A0F9Q849</accession>
<keyword evidence="1" id="KW-0812">Transmembrane</keyword>
<reference evidence="2" key="1">
    <citation type="journal article" date="2015" name="Nature">
        <title>Complex archaea that bridge the gap between prokaryotes and eukaryotes.</title>
        <authorList>
            <person name="Spang A."/>
            <person name="Saw J.H."/>
            <person name="Jorgensen S.L."/>
            <person name="Zaremba-Niedzwiedzka K."/>
            <person name="Martijn J."/>
            <person name="Lind A.E."/>
            <person name="van Eijk R."/>
            <person name="Schleper C."/>
            <person name="Guy L."/>
            <person name="Ettema T.J."/>
        </authorList>
    </citation>
    <scope>NUCLEOTIDE SEQUENCE</scope>
</reference>
<sequence length="89" mass="10307">MTSVIKGRDGGVYVSWFGIHLRDKGAKWLYYGSIIGLNITFLSLLFILLGFYSDLQYVDYAADIVGWETGVFFTIGYYFLYFILIFILF</sequence>
<organism evidence="2">
    <name type="scientific">marine sediment metagenome</name>
    <dbReference type="NCBI Taxonomy" id="412755"/>
    <lineage>
        <taxon>unclassified sequences</taxon>
        <taxon>metagenomes</taxon>
        <taxon>ecological metagenomes</taxon>
    </lineage>
</organism>
<protein>
    <submittedName>
        <fullName evidence="2">Uncharacterized protein</fullName>
    </submittedName>
</protein>
<evidence type="ECO:0000256" key="1">
    <source>
        <dbReference type="SAM" id="Phobius"/>
    </source>
</evidence>
<keyword evidence="1" id="KW-0472">Membrane</keyword>
<dbReference type="AlphaFoldDB" id="A0A0F9Q849"/>